<comment type="subcellular location">
    <subcellularLocation>
        <location evidence="1 9">Cell membrane</location>
        <topology evidence="1 9">Multi-pass membrane protein</topology>
    </subcellularLocation>
</comment>
<gene>
    <name evidence="10" type="primary">brnQ</name>
    <name evidence="10" type="ORF">FHP05_00245</name>
</gene>
<dbReference type="RefSeq" id="WP_147664947.1">
    <property type="nucleotide sequence ID" value="NZ_VDUW01000001.1"/>
</dbReference>
<dbReference type="GO" id="GO:0015188">
    <property type="term" value="F:L-isoleucine transmembrane transporter activity"/>
    <property type="evidence" value="ECO:0007669"/>
    <property type="project" value="TreeGrafter"/>
</dbReference>
<keyword evidence="7 9" id="KW-1133">Transmembrane helix</keyword>
<evidence type="ECO:0000256" key="8">
    <source>
        <dbReference type="ARBA" id="ARBA00023136"/>
    </source>
</evidence>
<evidence type="ECO:0000256" key="2">
    <source>
        <dbReference type="ARBA" id="ARBA00008540"/>
    </source>
</evidence>
<feature type="transmembrane region" description="Helical" evidence="9">
    <location>
        <begin position="343"/>
        <end position="361"/>
    </location>
</feature>
<comment type="similarity">
    <text evidence="2 9">Belongs to the branched chain amino acid transporter family.</text>
</comment>
<dbReference type="GO" id="GO:0015820">
    <property type="term" value="P:L-leucine transport"/>
    <property type="evidence" value="ECO:0007669"/>
    <property type="project" value="TreeGrafter"/>
</dbReference>
<comment type="caution">
    <text evidence="10">The sequence shown here is derived from an EMBL/GenBank/DDBJ whole genome shotgun (WGS) entry which is preliminary data.</text>
</comment>
<evidence type="ECO:0000313" key="11">
    <source>
        <dbReference type="Proteomes" id="UP000321574"/>
    </source>
</evidence>
<sequence>MNKKNILFLGFMLFSLFFGAGNLIFPPFLGMESGDFFIPAMIGFILTAVFMPFLAVMSVSLSNNGLLAIGQRVHPVFGLIFTIVIYLSIGALYGIPRASSVAYELGFVQAFQVDNRLSLFLFTVVFFGLTYILSINPKKMINRIGQILTPALLVVLAVLFVKAFTTLNYTGKPTAEKFQSSPFLAGFLEGYYTMDAIAALAFGIVIINGLKLTGVGKKKDLIRGTALAGIIAAVGLTIVYLSLGWIGRVLPMDTPVENGAEILVLASKGLFGYGGSLLFGTIVTLACLTTCVGLINACASFFSQTFSKISYKKFVLIFVVTGLLITNLGLNTILAIATPLLVFVYPFAIVLIILSIFQHFIGESKKMYVLSISVTSVFAVYDVLQFFNIDVPIIDTVLGVFPLFENGLGWVVPTLVVAIIGYLWDDSQGKILHKEATIAS</sequence>
<reference evidence="10 11" key="1">
    <citation type="submission" date="2019-06" db="EMBL/GenBank/DDBJ databases">
        <title>Cerasibacillus sp. nov., isolated from maize field.</title>
        <authorList>
            <person name="Lin S.-Y."/>
            <person name="Tsai C.-F."/>
            <person name="Young C.-C."/>
        </authorList>
    </citation>
    <scope>NUCLEOTIDE SEQUENCE [LARGE SCALE GENOMIC DNA]</scope>
    <source>
        <strain evidence="10 11">CC-CFT480</strain>
    </source>
</reference>
<dbReference type="GO" id="GO:0005886">
    <property type="term" value="C:plasma membrane"/>
    <property type="evidence" value="ECO:0007669"/>
    <property type="project" value="UniProtKB-SubCell"/>
</dbReference>
<accession>A0A5C8P2U9</accession>
<comment type="function">
    <text evidence="9">Component of the transport system for branched-chain amino acids.</text>
</comment>
<evidence type="ECO:0000256" key="3">
    <source>
        <dbReference type="ARBA" id="ARBA00022448"/>
    </source>
</evidence>
<evidence type="ECO:0000256" key="4">
    <source>
        <dbReference type="ARBA" id="ARBA00022475"/>
    </source>
</evidence>
<evidence type="ECO:0000256" key="7">
    <source>
        <dbReference type="ARBA" id="ARBA00022989"/>
    </source>
</evidence>
<dbReference type="PANTHER" id="PTHR30588:SF0">
    <property type="entry name" value="BRANCHED-CHAIN AMINO ACID PERMEASE BRNQ"/>
    <property type="match status" value="1"/>
</dbReference>
<feature type="transmembrane region" description="Helical" evidence="9">
    <location>
        <begin position="314"/>
        <end position="337"/>
    </location>
</feature>
<dbReference type="NCBIfam" id="TIGR00796">
    <property type="entry name" value="livcs"/>
    <property type="match status" value="1"/>
</dbReference>
<dbReference type="AlphaFoldDB" id="A0A5C8P2U9"/>
<dbReference type="EMBL" id="VDUW01000001">
    <property type="protein sequence ID" value="TXL67483.1"/>
    <property type="molecule type" value="Genomic_DNA"/>
</dbReference>
<dbReference type="GO" id="GO:0015190">
    <property type="term" value="F:L-leucine transmembrane transporter activity"/>
    <property type="evidence" value="ECO:0007669"/>
    <property type="project" value="TreeGrafter"/>
</dbReference>
<protein>
    <recommendedName>
        <fullName evidence="9">Branched-chain amino acid transport system carrier protein</fullName>
    </recommendedName>
</protein>
<dbReference type="PANTHER" id="PTHR30588">
    <property type="entry name" value="BRANCHED-CHAIN AMINO ACID TRANSPORT SYSTEM 2 CARRIER PROTEIN"/>
    <property type="match status" value="1"/>
</dbReference>
<feature type="transmembrane region" description="Helical" evidence="9">
    <location>
        <begin position="7"/>
        <end position="25"/>
    </location>
</feature>
<feature type="transmembrane region" description="Helical" evidence="9">
    <location>
        <begin position="222"/>
        <end position="246"/>
    </location>
</feature>
<keyword evidence="11" id="KW-1185">Reference proteome</keyword>
<dbReference type="GO" id="GO:0005304">
    <property type="term" value="F:L-valine transmembrane transporter activity"/>
    <property type="evidence" value="ECO:0007669"/>
    <property type="project" value="TreeGrafter"/>
</dbReference>
<feature type="transmembrane region" description="Helical" evidence="9">
    <location>
        <begin position="190"/>
        <end position="210"/>
    </location>
</feature>
<evidence type="ECO:0000256" key="5">
    <source>
        <dbReference type="ARBA" id="ARBA00022692"/>
    </source>
</evidence>
<keyword evidence="4" id="KW-1003">Cell membrane</keyword>
<evidence type="ECO:0000313" key="10">
    <source>
        <dbReference type="EMBL" id="TXL67483.1"/>
    </source>
</evidence>
<dbReference type="GO" id="GO:0015818">
    <property type="term" value="P:isoleucine transport"/>
    <property type="evidence" value="ECO:0007669"/>
    <property type="project" value="TreeGrafter"/>
</dbReference>
<feature type="transmembrane region" description="Helical" evidence="9">
    <location>
        <begin position="73"/>
        <end position="95"/>
    </location>
</feature>
<dbReference type="Pfam" id="PF05525">
    <property type="entry name" value="Branch_AA_trans"/>
    <property type="match status" value="1"/>
</dbReference>
<evidence type="ECO:0000256" key="6">
    <source>
        <dbReference type="ARBA" id="ARBA00022970"/>
    </source>
</evidence>
<feature type="transmembrane region" description="Helical" evidence="9">
    <location>
        <begin position="407"/>
        <end position="424"/>
    </location>
</feature>
<proteinExistence type="inferred from homology"/>
<keyword evidence="5 9" id="KW-0812">Transmembrane</keyword>
<dbReference type="Proteomes" id="UP000321574">
    <property type="component" value="Unassembled WGS sequence"/>
</dbReference>
<keyword evidence="8 9" id="KW-0472">Membrane</keyword>
<keyword evidence="3 9" id="KW-0813">Transport</keyword>
<feature type="transmembrane region" description="Helical" evidence="9">
    <location>
        <begin position="368"/>
        <end position="387"/>
    </location>
</feature>
<keyword evidence="6 9" id="KW-0029">Amino-acid transport</keyword>
<dbReference type="InterPro" id="IPR004685">
    <property type="entry name" value="Brnchd-chn_aa_trnsp_Livcs"/>
</dbReference>
<feature type="transmembrane region" description="Helical" evidence="9">
    <location>
        <begin position="147"/>
        <end position="170"/>
    </location>
</feature>
<feature type="transmembrane region" description="Helical" evidence="9">
    <location>
        <begin position="37"/>
        <end position="61"/>
    </location>
</feature>
<dbReference type="OrthoDB" id="9783920at2"/>
<organism evidence="10 11">
    <name type="scientific">Cerasibacillus terrae</name>
    <dbReference type="NCBI Taxonomy" id="2498845"/>
    <lineage>
        <taxon>Bacteria</taxon>
        <taxon>Bacillati</taxon>
        <taxon>Bacillota</taxon>
        <taxon>Bacilli</taxon>
        <taxon>Bacillales</taxon>
        <taxon>Bacillaceae</taxon>
        <taxon>Cerasibacillus</taxon>
    </lineage>
</organism>
<evidence type="ECO:0000256" key="1">
    <source>
        <dbReference type="ARBA" id="ARBA00004651"/>
    </source>
</evidence>
<evidence type="ECO:0000256" key="9">
    <source>
        <dbReference type="RuleBase" id="RU362122"/>
    </source>
</evidence>
<feature type="transmembrane region" description="Helical" evidence="9">
    <location>
        <begin position="277"/>
        <end position="302"/>
    </location>
</feature>
<feature type="transmembrane region" description="Helical" evidence="9">
    <location>
        <begin position="115"/>
        <end position="135"/>
    </location>
</feature>
<name>A0A5C8P2U9_9BACI</name>